<organism evidence="3 4">
    <name type="scientific">Paenibacillus lemnae</name>
    <dbReference type="NCBI Taxonomy" id="1330551"/>
    <lineage>
        <taxon>Bacteria</taxon>
        <taxon>Bacillati</taxon>
        <taxon>Bacillota</taxon>
        <taxon>Bacilli</taxon>
        <taxon>Bacillales</taxon>
        <taxon>Paenibacillaceae</taxon>
        <taxon>Paenibacillus</taxon>
    </lineage>
</organism>
<dbReference type="InterPro" id="IPR025588">
    <property type="entry name" value="YcxB-like_C"/>
</dbReference>
<evidence type="ECO:0000313" key="3">
    <source>
        <dbReference type="EMBL" id="NMO97187.1"/>
    </source>
</evidence>
<sequence length="166" mass="19519">MEVTVDLNKEDFWRFNRYVMFHLPKYRVMMWAALAAIPVLSIVLLKFSGFGWVYSVVVGVLLGILCDFLFVYRIKSRTMRMVKHTPGMLGERRITMDSSAIHEVTGKSQLRYPWNGIHELRRDEEYLFVFVNPLQAVIIPRRSFTNGEEEDSYIKAIEGFSKKRFI</sequence>
<proteinExistence type="predicted"/>
<protein>
    <submittedName>
        <fullName evidence="3">YcxB family protein</fullName>
    </submittedName>
</protein>
<keyword evidence="1" id="KW-1133">Transmembrane helix</keyword>
<evidence type="ECO:0000313" key="4">
    <source>
        <dbReference type="Proteomes" id="UP000565468"/>
    </source>
</evidence>
<evidence type="ECO:0000259" key="2">
    <source>
        <dbReference type="Pfam" id="PF14317"/>
    </source>
</evidence>
<feature type="domain" description="YcxB-like C-terminal" evidence="2">
    <location>
        <begin position="99"/>
        <end position="156"/>
    </location>
</feature>
<dbReference type="RefSeq" id="WP_169505970.1">
    <property type="nucleotide sequence ID" value="NZ_JABBPN010000015.1"/>
</dbReference>
<name>A0A848M834_PAELE</name>
<keyword evidence="1" id="KW-0472">Membrane</keyword>
<comment type="caution">
    <text evidence="3">The sequence shown here is derived from an EMBL/GenBank/DDBJ whole genome shotgun (WGS) entry which is preliminary data.</text>
</comment>
<accession>A0A848M834</accession>
<feature type="transmembrane region" description="Helical" evidence="1">
    <location>
        <begin position="26"/>
        <end position="45"/>
    </location>
</feature>
<feature type="transmembrane region" description="Helical" evidence="1">
    <location>
        <begin position="51"/>
        <end position="72"/>
    </location>
</feature>
<dbReference type="EMBL" id="JABBPN010000015">
    <property type="protein sequence ID" value="NMO97187.1"/>
    <property type="molecule type" value="Genomic_DNA"/>
</dbReference>
<keyword evidence="4" id="KW-1185">Reference proteome</keyword>
<dbReference type="Proteomes" id="UP000565468">
    <property type="component" value="Unassembled WGS sequence"/>
</dbReference>
<evidence type="ECO:0000256" key="1">
    <source>
        <dbReference type="SAM" id="Phobius"/>
    </source>
</evidence>
<reference evidence="3 4" key="1">
    <citation type="submission" date="2020-04" db="EMBL/GenBank/DDBJ databases">
        <title>Paenibacillus algicola sp. nov., a novel marine bacterium producing alginate lyase.</title>
        <authorList>
            <person name="Huang H."/>
        </authorList>
    </citation>
    <scope>NUCLEOTIDE SEQUENCE [LARGE SCALE GENOMIC DNA]</scope>
    <source>
        <strain evidence="3 4">L7-75</strain>
    </source>
</reference>
<dbReference type="Pfam" id="PF14317">
    <property type="entry name" value="YcxB"/>
    <property type="match status" value="1"/>
</dbReference>
<dbReference type="AlphaFoldDB" id="A0A848M834"/>
<gene>
    <name evidence="3" type="ORF">HII30_15595</name>
</gene>
<keyword evidence="1" id="KW-0812">Transmembrane</keyword>